<evidence type="ECO:0000256" key="6">
    <source>
        <dbReference type="ARBA" id="ARBA00022989"/>
    </source>
</evidence>
<organism evidence="10 11">
    <name type="scientific">Dactylosporangium maewongense</name>
    <dbReference type="NCBI Taxonomy" id="634393"/>
    <lineage>
        <taxon>Bacteria</taxon>
        <taxon>Bacillati</taxon>
        <taxon>Actinomycetota</taxon>
        <taxon>Actinomycetes</taxon>
        <taxon>Micromonosporales</taxon>
        <taxon>Micromonosporaceae</taxon>
        <taxon>Dactylosporangium</taxon>
    </lineage>
</organism>
<keyword evidence="11" id="KW-1185">Reference proteome</keyword>
<evidence type="ECO:0000313" key="10">
    <source>
        <dbReference type="EMBL" id="GAA1560112.1"/>
    </source>
</evidence>
<accession>A0ABN2CLM9</accession>
<keyword evidence="5 8" id="KW-0812">Transmembrane</keyword>
<keyword evidence="4" id="KW-1003">Cell membrane</keyword>
<proteinExistence type="inferred from homology"/>
<dbReference type="PANTHER" id="PTHR43848:SF2">
    <property type="entry name" value="PUTRESCINE TRANSPORT SYSTEM PERMEASE PROTEIN POTI"/>
    <property type="match status" value="1"/>
</dbReference>
<name>A0ABN2CLM9_9ACTN</name>
<dbReference type="RefSeq" id="WP_344511650.1">
    <property type="nucleotide sequence ID" value="NZ_BAAAQD010000029.1"/>
</dbReference>
<feature type="transmembrane region" description="Helical" evidence="8">
    <location>
        <begin position="100"/>
        <end position="120"/>
    </location>
</feature>
<feature type="transmembrane region" description="Helical" evidence="8">
    <location>
        <begin position="237"/>
        <end position="257"/>
    </location>
</feature>
<keyword evidence="7 8" id="KW-0472">Membrane</keyword>
<feature type="transmembrane region" description="Helical" evidence="8">
    <location>
        <begin position="132"/>
        <end position="153"/>
    </location>
</feature>
<dbReference type="InterPro" id="IPR051789">
    <property type="entry name" value="Bact_Polyamine_Transport"/>
</dbReference>
<gene>
    <name evidence="10" type="ORF">GCM10009827_096530</name>
</gene>
<dbReference type="Pfam" id="PF00528">
    <property type="entry name" value="BPD_transp_1"/>
    <property type="match status" value="1"/>
</dbReference>
<evidence type="ECO:0000256" key="5">
    <source>
        <dbReference type="ARBA" id="ARBA00022692"/>
    </source>
</evidence>
<keyword evidence="3 8" id="KW-0813">Transport</keyword>
<dbReference type="CDD" id="cd06261">
    <property type="entry name" value="TM_PBP2"/>
    <property type="match status" value="1"/>
</dbReference>
<comment type="similarity">
    <text evidence="2">Belongs to the binding-protein-dependent transport system permease family. CysTW subfamily.</text>
</comment>
<evidence type="ECO:0000256" key="1">
    <source>
        <dbReference type="ARBA" id="ARBA00004651"/>
    </source>
</evidence>
<evidence type="ECO:0000256" key="3">
    <source>
        <dbReference type="ARBA" id="ARBA00022448"/>
    </source>
</evidence>
<sequence>MTLSRTARWVLGAVTALGLAFVYVPLALVLLNSFNADRTFAFPPRSFTFGWWSRAWDSSGLRSALWTSLQAGLGATLVALVLGTMVAFAVQRYRFFGREAVSLLVLLPIALPGIVTGIALDTAFRSVVEPLGVGKGLLSVVIGHATFCVVVVYNNVLARLRRTGASYEEASADLGARPGQTFRYVTFPLLRSALFAGGLLAFALSFDEIVVTTFTAGPGTETLPIWIFNNLFRPNQAPVINVVAAVLIVASIIPVYLAQRLSSDTTGGRL</sequence>
<feature type="transmembrane region" description="Helical" evidence="8">
    <location>
        <begin position="193"/>
        <end position="217"/>
    </location>
</feature>
<dbReference type="PANTHER" id="PTHR43848">
    <property type="entry name" value="PUTRESCINE TRANSPORT SYSTEM PERMEASE PROTEIN POTI"/>
    <property type="match status" value="1"/>
</dbReference>
<feature type="transmembrane region" description="Helical" evidence="8">
    <location>
        <begin position="64"/>
        <end position="88"/>
    </location>
</feature>
<feature type="domain" description="ABC transmembrane type-1" evidence="9">
    <location>
        <begin position="65"/>
        <end position="258"/>
    </location>
</feature>
<dbReference type="EMBL" id="BAAAQD010000029">
    <property type="protein sequence ID" value="GAA1560112.1"/>
    <property type="molecule type" value="Genomic_DNA"/>
</dbReference>
<keyword evidence="6 8" id="KW-1133">Transmembrane helix</keyword>
<dbReference type="Proteomes" id="UP001501470">
    <property type="component" value="Unassembled WGS sequence"/>
</dbReference>
<comment type="caution">
    <text evidence="10">The sequence shown here is derived from an EMBL/GenBank/DDBJ whole genome shotgun (WGS) entry which is preliminary data.</text>
</comment>
<evidence type="ECO:0000256" key="4">
    <source>
        <dbReference type="ARBA" id="ARBA00022475"/>
    </source>
</evidence>
<dbReference type="SUPFAM" id="SSF161098">
    <property type="entry name" value="MetI-like"/>
    <property type="match status" value="1"/>
</dbReference>
<feature type="transmembrane region" description="Helical" evidence="8">
    <location>
        <begin position="9"/>
        <end position="31"/>
    </location>
</feature>
<comment type="subcellular location">
    <subcellularLocation>
        <location evidence="1 8">Cell membrane</location>
        <topology evidence="1 8">Multi-pass membrane protein</topology>
    </subcellularLocation>
</comment>
<evidence type="ECO:0000259" key="9">
    <source>
        <dbReference type="PROSITE" id="PS50928"/>
    </source>
</evidence>
<protein>
    <submittedName>
        <fullName evidence="10">ABC transporter permease</fullName>
    </submittedName>
</protein>
<evidence type="ECO:0000256" key="7">
    <source>
        <dbReference type="ARBA" id="ARBA00023136"/>
    </source>
</evidence>
<evidence type="ECO:0000256" key="8">
    <source>
        <dbReference type="RuleBase" id="RU363032"/>
    </source>
</evidence>
<dbReference type="InterPro" id="IPR035906">
    <property type="entry name" value="MetI-like_sf"/>
</dbReference>
<dbReference type="Gene3D" id="1.10.3720.10">
    <property type="entry name" value="MetI-like"/>
    <property type="match status" value="1"/>
</dbReference>
<reference evidence="10 11" key="1">
    <citation type="journal article" date="2019" name="Int. J. Syst. Evol. Microbiol.">
        <title>The Global Catalogue of Microorganisms (GCM) 10K type strain sequencing project: providing services to taxonomists for standard genome sequencing and annotation.</title>
        <authorList>
            <consortium name="The Broad Institute Genomics Platform"/>
            <consortium name="The Broad Institute Genome Sequencing Center for Infectious Disease"/>
            <person name="Wu L."/>
            <person name="Ma J."/>
        </authorList>
    </citation>
    <scope>NUCLEOTIDE SEQUENCE [LARGE SCALE GENOMIC DNA]</scope>
    <source>
        <strain evidence="10 11">JCM 15933</strain>
    </source>
</reference>
<dbReference type="InterPro" id="IPR000515">
    <property type="entry name" value="MetI-like"/>
</dbReference>
<evidence type="ECO:0000256" key="2">
    <source>
        <dbReference type="ARBA" id="ARBA00007069"/>
    </source>
</evidence>
<dbReference type="PROSITE" id="PS50928">
    <property type="entry name" value="ABC_TM1"/>
    <property type="match status" value="1"/>
</dbReference>
<evidence type="ECO:0000313" key="11">
    <source>
        <dbReference type="Proteomes" id="UP001501470"/>
    </source>
</evidence>